<dbReference type="InterPro" id="IPR000572">
    <property type="entry name" value="OxRdtase_Mopterin-bd_dom"/>
</dbReference>
<dbReference type="InterPro" id="IPR036374">
    <property type="entry name" value="OxRdtase_Mopterin-bd_sf"/>
</dbReference>
<accession>A0ABT4KL84</accession>
<dbReference type="PANTHER" id="PTHR43032:SF2">
    <property type="entry name" value="BLL0505 PROTEIN"/>
    <property type="match status" value="1"/>
</dbReference>
<comment type="caution">
    <text evidence="2">The sequence shown here is derived from an EMBL/GenBank/DDBJ whole genome shotgun (WGS) entry which is preliminary data.</text>
</comment>
<evidence type="ECO:0000313" key="3">
    <source>
        <dbReference type="Proteomes" id="UP001079430"/>
    </source>
</evidence>
<sequence length="263" mass="28994">MSRIIIDRRRFLTGAGVVASTIPLVGCDALDGMLSNGATVRETMAKANDLTYRVQRFLIGADSLAKEFSESEIRQGQRPNGSTDPTGATYVALRDAAFTDYRLEIGGLVDRPLSLSLDELRNMPSRTQITRQDCVEGWSCIAKWTGVPLAAVLDEARVKPEARYVVFRCFDTMNLGLSREAAYYESIDMLDARHPQTILAYGLNGGPLPIANGAPLRLRVERQLGYKMAKYLRSIELASDLAAYGQGKGGLWEDLGYDWYAGI</sequence>
<dbReference type="PROSITE" id="PS51318">
    <property type="entry name" value="TAT"/>
    <property type="match status" value="1"/>
</dbReference>
<dbReference type="PANTHER" id="PTHR43032">
    <property type="entry name" value="PROTEIN-METHIONINE-SULFOXIDE REDUCTASE"/>
    <property type="match status" value="1"/>
</dbReference>
<dbReference type="Gene3D" id="3.90.420.10">
    <property type="entry name" value="Oxidoreductase, molybdopterin-binding domain"/>
    <property type="match status" value="1"/>
</dbReference>
<keyword evidence="3" id="KW-1185">Reference proteome</keyword>
<name>A0ABT4KL84_9HYPH</name>
<dbReference type="Pfam" id="PF00174">
    <property type="entry name" value="Oxidored_molyb"/>
    <property type="match status" value="1"/>
</dbReference>
<dbReference type="CDD" id="cd02108">
    <property type="entry name" value="bact_SO_family_Moco"/>
    <property type="match status" value="1"/>
</dbReference>
<dbReference type="Proteomes" id="UP001079430">
    <property type="component" value="Unassembled WGS sequence"/>
</dbReference>
<gene>
    <name evidence="2" type="ORF">O3W52_22440</name>
</gene>
<evidence type="ECO:0000259" key="1">
    <source>
        <dbReference type="Pfam" id="PF00174"/>
    </source>
</evidence>
<reference evidence="2" key="1">
    <citation type="submission" date="2022-10" db="EMBL/GenBank/DDBJ databases">
        <title>Whole genome sequencing of three plant growth promoting bacteria isolated from Vachellia tortilis subsp. raddiana in Morocco.</title>
        <authorList>
            <person name="Hnini M."/>
            <person name="Zouagui R."/>
            <person name="Zouagui H."/>
            <person name="Chemao Elfihri M.-W."/>
            <person name="Ibrahimi A."/>
            <person name="Sbabou L."/>
            <person name="Aurag J."/>
        </authorList>
    </citation>
    <scope>NUCLEOTIDE SEQUENCE</scope>
    <source>
        <strain evidence="2">LMR678</strain>
    </source>
</reference>
<dbReference type="SUPFAM" id="SSF56524">
    <property type="entry name" value="Oxidoreductase molybdopterin-binding domain"/>
    <property type="match status" value="1"/>
</dbReference>
<proteinExistence type="predicted"/>
<evidence type="ECO:0000313" key="2">
    <source>
        <dbReference type="EMBL" id="MCZ4092726.1"/>
    </source>
</evidence>
<dbReference type="RefSeq" id="WP_269283402.1">
    <property type="nucleotide sequence ID" value="NZ_JAPVOI010000004.1"/>
</dbReference>
<organism evidence="2 3">
    <name type="scientific">Sinorhizobium psoraleae</name>
    <dbReference type="NCBI Taxonomy" id="520838"/>
    <lineage>
        <taxon>Bacteria</taxon>
        <taxon>Pseudomonadati</taxon>
        <taxon>Pseudomonadota</taxon>
        <taxon>Alphaproteobacteria</taxon>
        <taxon>Hyphomicrobiales</taxon>
        <taxon>Rhizobiaceae</taxon>
        <taxon>Sinorhizobium/Ensifer group</taxon>
        <taxon>Sinorhizobium</taxon>
    </lineage>
</organism>
<feature type="domain" description="Oxidoreductase molybdopterin-binding" evidence="1">
    <location>
        <begin position="98"/>
        <end position="239"/>
    </location>
</feature>
<dbReference type="InterPro" id="IPR006311">
    <property type="entry name" value="TAT_signal"/>
</dbReference>
<dbReference type="EMBL" id="JAPVOI010000004">
    <property type="protein sequence ID" value="MCZ4092726.1"/>
    <property type="molecule type" value="Genomic_DNA"/>
</dbReference>
<protein>
    <submittedName>
        <fullName evidence="2">Molybdopterin-binding protein</fullName>
    </submittedName>
</protein>